<dbReference type="EMBL" id="CP144089">
    <property type="protein sequence ID" value="WWD06210.1"/>
    <property type="molecule type" value="Genomic_DNA"/>
</dbReference>
<name>A0AAX4KL03_9TREE</name>
<keyword evidence="1" id="KW-0812">Transmembrane</keyword>
<keyword evidence="1" id="KW-0472">Membrane</keyword>
<dbReference type="GeneID" id="91103097"/>
<organism evidence="2 3">
    <name type="scientific">Kwoniella europaea PYCC6329</name>
    <dbReference type="NCBI Taxonomy" id="1423913"/>
    <lineage>
        <taxon>Eukaryota</taxon>
        <taxon>Fungi</taxon>
        <taxon>Dikarya</taxon>
        <taxon>Basidiomycota</taxon>
        <taxon>Agaricomycotina</taxon>
        <taxon>Tremellomycetes</taxon>
        <taxon>Tremellales</taxon>
        <taxon>Cryptococcaceae</taxon>
        <taxon>Kwoniella</taxon>
    </lineage>
</organism>
<dbReference type="Proteomes" id="UP001358614">
    <property type="component" value="Chromosome 1"/>
</dbReference>
<keyword evidence="3" id="KW-1185">Reference proteome</keyword>
<dbReference type="KEGG" id="ker:91103097"/>
<dbReference type="RefSeq" id="XP_066084177.1">
    <property type="nucleotide sequence ID" value="XM_066228080.1"/>
</dbReference>
<feature type="transmembrane region" description="Helical" evidence="1">
    <location>
        <begin position="102"/>
        <end position="123"/>
    </location>
</feature>
<accession>A0AAX4KL03</accession>
<proteinExistence type="predicted"/>
<sequence>MSTCYRPTLADNSTYDVCCFDKAECAEKICGSFDLLQQPPNSINNTVVQANGTQYCYGWADLMNQSYTTFQNATCGNTGFQCTIGKQSLHSSSTSSSTSSSAYTHTLHPTLLGIWIIGLWFLARFSKN</sequence>
<evidence type="ECO:0000256" key="1">
    <source>
        <dbReference type="SAM" id="Phobius"/>
    </source>
</evidence>
<keyword evidence="1" id="KW-1133">Transmembrane helix</keyword>
<evidence type="ECO:0000313" key="2">
    <source>
        <dbReference type="EMBL" id="WWD06210.1"/>
    </source>
</evidence>
<evidence type="ECO:0000313" key="3">
    <source>
        <dbReference type="Proteomes" id="UP001358614"/>
    </source>
</evidence>
<gene>
    <name evidence="2" type="ORF">V865_004296</name>
</gene>
<reference evidence="2 3" key="1">
    <citation type="submission" date="2024-01" db="EMBL/GenBank/DDBJ databases">
        <title>Comparative genomics of Cryptococcus and Kwoniella reveals pathogenesis evolution and contrasting modes of karyotype evolution via chromosome fusion or intercentromeric recombination.</title>
        <authorList>
            <person name="Coelho M.A."/>
            <person name="David-Palma M."/>
            <person name="Shea T."/>
            <person name="Bowers K."/>
            <person name="McGinley-Smith S."/>
            <person name="Mohammad A.W."/>
            <person name="Gnirke A."/>
            <person name="Yurkov A.M."/>
            <person name="Nowrousian M."/>
            <person name="Sun S."/>
            <person name="Cuomo C.A."/>
            <person name="Heitman J."/>
        </authorList>
    </citation>
    <scope>NUCLEOTIDE SEQUENCE [LARGE SCALE GENOMIC DNA]</scope>
    <source>
        <strain evidence="2 3">PYCC6329</strain>
    </source>
</reference>
<dbReference type="AlphaFoldDB" id="A0AAX4KL03"/>
<evidence type="ECO:0008006" key="4">
    <source>
        <dbReference type="Google" id="ProtNLM"/>
    </source>
</evidence>
<protein>
    <recommendedName>
        <fullName evidence="4">Hydrophobin</fullName>
    </recommendedName>
</protein>